<proteinExistence type="predicted"/>
<feature type="region of interest" description="Disordered" evidence="1">
    <location>
        <begin position="199"/>
        <end position="218"/>
    </location>
</feature>
<reference evidence="4" key="2">
    <citation type="submission" date="2015-01" db="EMBL/GenBank/DDBJ databases">
        <title>Evolutionary Origins and Diversification of the Mycorrhizal Mutualists.</title>
        <authorList>
            <consortium name="DOE Joint Genome Institute"/>
            <consortium name="Mycorrhizal Genomics Consortium"/>
            <person name="Kohler A."/>
            <person name="Kuo A."/>
            <person name="Nagy L.G."/>
            <person name="Floudas D."/>
            <person name="Copeland A."/>
            <person name="Barry K.W."/>
            <person name="Cichocki N."/>
            <person name="Veneault-Fourrey C."/>
            <person name="LaButti K."/>
            <person name="Lindquist E.A."/>
            <person name="Lipzen A."/>
            <person name="Lundell T."/>
            <person name="Morin E."/>
            <person name="Murat C."/>
            <person name="Riley R."/>
            <person name="Ohm R."/>
            <person name="Sun H."/>
            <person name="Tunlid A."/>
            <person name="Henrissat B."/>
            <person name="Grigoriev I.V."/>
            <person name="Hibbett D.S."/>
            <person name="Martin F."/>
        </authorList>
    </citation>
    <scope>NUCLEOTIDE SEQUENCE [LARGE SCALE GENOMIC DNA]</scope>
    <source>
        <strain evidence="4">ATCC 200175</strain>
    </source>
</reference>
<accession>A0A0C9TLG7</accession>
<dbReference type="OrthoDB" id="2693344at2759"/>
<evidence type="ECO:0000313" key="4">
    <source>
        <dbReference type="Proteomes" id="UP000053647"/>
    </source>
</evidence>
<dbReference type="Proteomes" id="UP000053647">
    <property type="component" value="Unassembled WGS sequence"/>
</dbReference>
<sequence length="653" mass="72404">MSTGASSAETTASVSILMPTSPPSSRPEIYSPPSSKVEAQISQAGSPSKTPGRARPSQKRPCIQFTLPSDEMNASRPQKKARVLMTTTSALATRSKEVEDLHSYRMLELARASYDAFVANERYFGLYLYYTECMRYTDAPVVDAHKLKEGLAATAGVVVGLEGGETPSSFNVEPEEEPLYQDQSYSAIDYNPQSFYTNTHNWFPSGNNNNPPPFNPPQVPPQEIMFPSPPAEGSQVSQSEFSDMFDGNDDIESRSGVKHHARRSTYSRGKRSTKDLDNDTQEILEYARAAIVSDMLQNAGWCEGDEGHRQRMKTARECFSQAVVALGKMNYDNSCTKHMAASIERELSTVRGRLAEVAEKYALKYLQCDDPHHKESPQAYSEWMQAHVQTILHSNDTTNFFLHEHDSKGGVVRWFGNNIFKDFYVDFWYTSNASPISKFRNTYTIVPLHGYAITGAALACALHHVSTGRIAGSGNILSFSGMVYANYSEGYHQSMVNALNNAGMSEKFKNRLLWLNQQGLKHMDQLSGQSSSPSKIHTVYIPPADEVANYKALSPSPFSSTPYPSNDPPSMHSTSPSTGLPYMQQASPSTEPSSYMYNTQAGPSTEPLSYMHNVQAGPSTEPSTYMYNTQAGPSTEPFVEQAPTDPYSYYYTF</sequence>
<feature type="region of interest" description="Disordered" evidence="1">
    <location>
        <begin position="247"/>
        <end position="276"/>
    </location>
</feature>
<feature type="domain" description="DUF6532" evidence="2">
    <location>
        <begin position="312"/>
        <end position="484"/>
    </location>
</feature>
<feature type="region of interest" description="Disordered" evidence="1">
    <location>
        <begin position="1"/>
        <end position="79"/>
    </location>
</feature>
<keyword evidence="4" id="KW-1185">Reference proteome</keyword>
<dbReference type="Pfam" id="PF20149">
    <property type="entry name" value="DUF6532"/>
    <property type="match status" value="1"/>
</dbReference>
<protein>
    <recommendedName>
        <fullName evidence="2">DUF6532 domain-containing protein</fullName>
    </recommendedName>
</protein>
<reference evidence="3 4" key="1">
    <citation type="submission" date="2014-06" db="EMBL/GenBank/DDBJ databases">
        <authorList>
            <consortium name="DOE Joint Genome Institute"/>
            <person name="Kuo A."/>
            <person name="Kohler A."/>
            <person name="Nagy L.G."/>
            <person name="Floudas D."/>
            <person name="Copeland A."/>
            <person name="Barry K.W."/>
            <person name="Cichocki N."/>
            <person name="Veneault-Fourrey C."/>
            <person name="LaButti K."/>
            <person name="Lindquist E.A."/>
            <person name="Lipzen A."/>
            <person name="Lundell T."/>
            <person name="Morin E."/>
            <person name="Murat C."/>
            <person name="Sun H."/>
            <person name="Tunlid A."/>
            <person name="Henrissat B."/>
            <person name="Grigoriev I.V."/>
            <person name="Hibbett D.S."/>
            <person name="Martin F."/>
            <person name="Nordberg H.P."/>
            <person name="Cantor M.N."/>
            <person name="Hua S.X."/>
        </authorList>
    </citation>
    <scope>NUCLEOTIDE SEQUENCE [LARGE SCALE GENOMIC DNA]</scope>
    <source>
        <strain evidence="3 4">ATCC 200175</strain>
    </source>
</reference>
<dbReference type="AlphaFoldDB" id="A0A0C9TLG7"/>
<gene>
    <name evidence="3" type="ORF">PAXINDRAFT_158219</name>
</gene>
<feature type="compositionally biased region" description="Polar residues" evidence="1">
    <location>
        <begin position="571"/>
        <end position="607"/>
    </location>
</feature>
<organism evidence="3 4">
    <name type="scientific">Paxillus involutus ATCC 200175</name>
    <dbReference type="NCBI Taxonomy" id="664439"/>
    <lineage>
        <taxon>Eukaryota</taxon>
        <taxon>Fungi</taxon>
        <taxon>Dikarya</taxon>
        <taxon>Basidiomycota</taxon>
        <taxon>Agaricomycotina</taxon>
        <taxon>Agaricomycetes</taxon>
        <taxon>Agaricomycetidae</taxon>
        <taxon>Boletales</taxon>
        <taxon>Paxilineae</taxon>
        <taxon>Paxillaceae</taxon>
        <taxon>Paxillus</taxon>
    </lineage>
</organism>
<evidence type="ECO:0000259" key="2">
    <source>
        <dbReference type="Pfam" id="PF20149"/>
    </source>
</evidence>
<evidence type="ECO:0000256" key="1">
    <source>
        <dbReference type="SAM" id="MobiDB-lite"/>
    </source>
</evidence>
<feature type="compositionally biased region" description="Basic residues" evidence="1">
    <location>
        <begin position="256"/>
        <end position="271"/>
    </location>
</feature>
<name>A0A0C9TLG7_PAXIN</name>
<feature type="compositionally biased region" description="Low complexity" evidence="1">
    <location>
        <begin position="1"/>
        <end position="15"/>
    </location>
</feature>
<feature type="compositionally biased region" description="Polar residues" evidence="1">
    <location>
        <begin position="40"/>
        <end position="49"/>
    </location>
</feature>
<dbReference type="EMBL" id="KN819692">
    <property type="protein sequence ID" value="KIJ08141.1"/>
    <property type="molecule type" value="Genomic_DNA"/>
</dbReference>
<feature type="region of interest" description="Disordered" evidence="1">
    <location>
        <begin position="552"/>
        <end position="608"/>
    </location>
</feature>
<dbReference type="InterPro" id="IPR045341">
    <property type="entry name" value="DUF6532"/>
</dbReference>
<feature type="compositionally biased region" description="Low complexity" evidence="1">
    <location>
        <begin position="554"/>
        <end position="564"/>
    </location>
</feature>
<evidence type="ECO:0000313" key="3">
    <source>
        <dbReference type="EMBL" id="KIJ08141.1"/>
    </source>
</evidence>
<dbReference type="HOGENOM" id="CLU_419835_0_0_1"/>